<feature type="domain" description="VPS10" evidence="7">
    <location>
        <begin position="43"/>
        <end position="654"/>
    </location>
</feature>
<dbReference type="InterPro" id="IPR031778">
    <property type="entry name" value="Sortilin_N"/>
</dbReference>
<gene>
    <name evidence="8" type="ORF">DLAC_06645</name>
</gene>
<dbReference type="InParanoid" id="A0A151ZFK5"/>
<dbReference type="InterPro" id="IPR031777">
    <property type="entry name" value="Sortilin_C"/>
</dbReference>
<dbReference type="Proteomes" id="UP000076078">
    <property type="component" value="Unassembled WGS sequence"/>
</dbReference>
<dbReference type="InterPro" id="IPR015943">
    <property type="entry name" value="WD40/YVTN_repeat-like_dom_sf"/>
</dbReference>
<evidence type="ECO:0000313" key="9">
    <source>
        <dbReference type="Proteomes" id="UP000076078"/>
    </source>
</evidence>
<accession>A0A151ZFK5</accession>
<evidence type="ECO:0000256" key="6">
    <source>
        <dbReference type="SAM" id="SignalP"/>
    </source>
</evidence>
<dbReference type="GO" id="GO:0005794">
    <property type="term" value="C:Golgi apparatus"/>
    <property type="evidence" value="ECO:0007669"/>
    <property type="project" value="TreeGrafter"/>
</dbReference>
<dbReference type="STRING" id="361077.A0A151ZFK5"/>
<dbReference type="Pfam" id="PF15902">
    <property type="entry name" value="Sortilin-Vps10"/>
    <property type="match status" value="1"/>
</dbReference>
<comment type="subcellular location">
    <subcellularLocation>
        <location evidence="1">Membrane</location>
    </subcellularLocation>
</comment>
<keyword evidence="5" id="KW-1133">Transmembrane helix</keyword>
<dbReference type="PANTHER" id="PTHR12106:SF27">
    <property type="entry name" value="SORTILIN-RELATED RECEPTOR"/>
    <property type="match status" value="1"/>
</dbReference>
<keyword evidence="9" id="KW-1185">Reference proteome</keyword>
<dbReference type="EMBL" id="LODT01000029">
    <property type="protein sequence ID" value="KYQ92650.1"/>
    <property type="molecule type" value="Genomic_DNA"/>
</dbReference>
<keyword evidence="4" id="KW-0325">Glycoprotein</keyword>
<reference evidence="8 9" key="1">
    <citation type="submission" date="2015-12" db="EMBL/GenBank/DDBJ databases">
        <title>Dictyostelia acquired genes for synthesis and detection of signals that induce cell-type specialization by lateral gene transfer from prokaryotes.</title>
        <authorList>
            <person name="Gloeckner G."/>
            <person name="Schaap P."/>
        </authorList>
    </citation>
    <scope>NUCLEOTIDE SEQUENCE [LARGE SCALE GENOMIC DNA]</scope>
    <source>
        <strain evidence="8 9">TK</strain>
    </source>
</reference>
<comment type="caution">
    <text evidence="8">The sequence shown here is derived from an EMBL/GenBank/DDBJ whole genome shotgun (WGS) entry which is preliminary data.</text>
</comment>
<dbReference type="Pfam" id="PF15901">
    <property type="entry name" value="Sortilin_C"/>
    <property type="match status" value="1"/>
</dbReference>
<keyword evidence="6" id="KW-0732">Signal</keyword>
<name>A0A151ZFK5_TIELA</name>
<dbReference type="AlphaFoldDB" id="A0A151ZFK5"/>
<evidence type="ECO:0000256" key="5">
    <source>
        <dbReference type="SAM" id="Phobius"/>
    </source>
</evidence>
<proteinExistence type="predicted"/>
<dbReference type="FunCoup" id="A0A151ZFK5">
    <property type="interactions" value="31"/>
</dbReference>
<protein>
    <submittedName>
        <fullName evidence="8">PDZ domain-containing protein</fullName>
    </submittedName>
</protein>
<feature type="signal peptide" evidence="6">
    <location>
        <begin position="1"/>
        <end position="20"/>
    </location>
</feature>
<organism evidence="8 9">
    <name type="scientific">Tieghemostelium lacteum</name>
    <name type="common">Slime mold</name>
    <name type="synonym">Dictyostelium lacteum</name>
    <dbReference type="NCBI Taxonomy" id="361077"/>
    <lineage>
        <taxon>Eukaryota</taxon>
        <taxon>Amoebozoa</taxon>
        <taxon>Evosea</taxon>
        <taxon>Eumycetozoa</taxon>
        <taxon>Dictyostelia</taxon>
        <taxon>Dictyosteliales</taxon>
        <taxon>Raperosteliaceae</taxon>
        <taxon>Tieghemostelium</taxon>
    </lineage>
</organism>
<keyword evidence="2" id="KW-0677">Repeat</keyword>
<dbReference type="GO" id="GO:0016020">
    <property type="term" value="C:membrane"/>
    <property type="evidence" value="ECO:0007669"/>
    <property type="project" value="UniProtKB-SubCell"/>
</dbReference>
<dbReference type="Gene3D" id="3.30.60.270">
    <property type="match status" value="1"/>
</dbReference>
<dbReference type="InterPro" id="IPR006581">
    <property type="entry name" value="VPS10"/>
</dbReference>
<keyword evidence="3 5" id="KW-0472">Membrane</keyword>
<keyword evidence="5" id="KW-0812">Transmembrane</keyword>
<dbReference type="Gene3D" id="2.130.10.10">
    <property type="entry name" value="YVTN repeat-like/Quinoprotein amine dehydrogenase"/>
    <property type="match status" value="1"/>
</dbReference>
<feature type="chain" id="PRO_5007593242" evidence="6">
    <location>
        <begin position="21"/>
        <end position="736"/>
    </location>
</feature>
<dbReference type="PANTHER" id="PTHR12106">
    <property type="entry name" value="SORTILIN RELATED"/>
    <property type="match status" value="1"/>
</dbReference>
<dbReference type="OrthoDB" id="443634at2759"/>
<evidence type="ECO:0000256" key="2">
    <source>
        <dbReference type="ARBA" id="ARBA00022737"/>
    </source>
</evidence>
<dbReference type="GO" id="GO:0006892">
    <property type="term" value="P:post-Golgi vesicle-mediated transport"/>
    <property type="evidence" value="ECO:0007669"/>
    <property type="project" value="TreeGrafter"/>
</dbReference>
<evidence type="ECO:0000259" key="7">
    <source>
        <dbReference type="SMART" id="SM00602"/>
    </source>
</evidence>
<sequence length="736" mass="80116">MKSLLLLLIILGFISASIDALNLPTQRTYSINWNDSPRYINSNTVFIQQTDMSIYVSYDGGFIFAPLKIANNVVKAVEIIIDPINPSYVLLKGQNTATSVTLYRSVDGGQNFQTSQMTYPLSRITPHPVKTQYLVAHSFAKAYYSTDFGLSWQQAFAGSQLYSQMGIGIVPVWDTQNSTMYALLKSTGGVGTLVSSGDFGKTQTTLLPNAVNMIASNNYIYVGTYDKTNGDLDLFVRSLQNPVTNDAGGFVECEFPFGEDLQPNDYRIIDDNSNAIWLGVVLKQASHWGSMYVSDITGSQYTSVLPHVNLGQVYDFTPFYGVSGVFIANNLTNWQSDPTKPTAVQTLISYDNGGDWSTLTQPADMPCTNGCSLNVHGVSAFADNNRGYGPFYAIPNAPGVAIATGTVNPILSSQPNQKLIKTFLSRDTGQTWTKIFDTGSIYEFGNYGNFIVLADCLQDTNVIYYSIDGGSTFQSVNLTYTYDIINIVTASDNSGMKFILLAQDSNDNGVIITMDFTGVGYPTCTTTDYMNVNITGKTSNGCILGEISTYNMRKPSSPCLVDIAPFSSTSVTCDCTVDDWECDLGFTEVVSNSTTLVCGVDPQYTSPTNQPTDCPAGGNKTVSNGYRLVPGTQCTNGVSYLYAPSIVPCPGSQKEKSKGWIAAVVIIVILVVLGGVGFYIYKNPILMEKVRKLVGYNRGPKYSVVGFKPNSLADDEFGIEDDDAQILNDNDLQDNF</sequence>
<evidence type="ECO:0000256" key="3">
    <source>
        <dbReference type="ARBA" id="ARBA00023136"/>
    </source>
</evidence>
<dbReference type="InterPro" id="IPR050310">
    <property type="entry name" value="VPS10-sortilin"/>
</dbReference>
<dbReference type="SUPFAM" id="SSF110296">
    <property type="entry name" value="Oligoxyloglucan reducing end-specific cellobiohydrolase"/>
    <property type="match status" value="1"/>
</dbReference>
<evidence type="ECO:0000313" key="8">
    <source>
        <dbReference type="EMBL" id="KYQ92650.1"/>
    </source>
</evidence>
<evidence type="ECO:0000256" key="1">
    <source>
        <dbReference type="ARBA" id="ARBA00004370"/>
    </source>
</evidence>
<feature type="transmembrane region" description="Helical" evidence="5">
    <location>
        <begin position="659"/>
        <end position="681"/>
    </location>
</feature>
<dbReference type="OMA" id="DCNEGDY"/>
<evidence type="ECO:0000256" key="4">
    <source>
        <dbReference type="ARBA" id="ARBA00023180"/>
    </source>
</evidence>
<dbReference type="SMART" id="SM00602">
    <property type="entry name" value="VPS10"/>
    <property type="match status" value="1"/>
</dbReference>